<feature type="transmembrane region" description="Helical" evidence="5">
    <location>
        <begin position="142"/>
        <end position="165"/>
    </location>
</feature>
<evidence type="ECO:0000259" key="6">
    <source>
        <dbReference type="Pfam" id="PF01061"/>
    </source>
</evidence>
<dbReference type="InterPro" id="IPR051784">
    <property type="entry name" value="Nod_factor_ABC_transporter"/>
</dbReference>
<comment type="subcellular location">
    <subcellularLocation>
        <location evidence="1">Membrane</location>
        <topology evidence="1">Multi-pass membrane protein</topology>
    </subcellularLocation>
</comment>
<feature type="transmembrane region" description="Helical" evidence="5">
    <location>
        <begin position="118"/>
        <end position="136"/>
    </location>
</feature>
<sequence length="199" mass="21573">MERLRWAGRDGWTVARRDLIHWLRNPVVVVYQLLWPITMVVLLGYVFGSAMTVAGGGDYREFLMPGMFGQTVVFGVATTLTAISTDAARGVTDRFRSMPMAPSAVVLGRSLSDLVNSVIELTILVGCGLVVGWGFHHGPVKALAAVGLLLLLRFALIWVGIYIGLMVTPEAAGAAWAPLFPLTMLADTFVSPEQMPGWL</sequence>
<dbReference type="Pfam" id="PF01061">
    <property type="entry name" value="ABC2_membrane"/>
    <property type="match status" value="1"/>
</dbReference>
<evidence type="ECO:0000313" key="7">
    <source>
        <dbReference type="EMBL" id="MFD0852650.1"/>
    </source>
</evidence>
<feature type="transmembrane region" description="Helical" evidence="5">
    <location>
        <begin position="26"/>
        <end position="47"/>
    </location>
</feature>
<proteinExistence type="predicted"/>
<keyword evidence="4 5" id="KW-0472">Membrane</keyword>
<evidence type="ECO:0000256" key="1">
    <source>
        <dbReference type="ARBA" id="ARBA00004141"/>
    </source>
</evidence>
<evidence type="ECO:0000256" key="2">
    <source>
        <dbReference type="ARBA" id="ARBA00022692"/>
    </source>
</evidence>
<dbReference type="PANTHER" id="PTHR43229:SF3">
    <property type="entry name" value="ABC-TYPE MULTIDRUG TRANSPORT SYSTEM, PERMEASE COMPONENT"/>
    <property type="match status" value="1"/>
</dbReference>
<evidence type="ECO:0000256" key="3">
    <source>
        <dbReference type="ARBA" id="ARBA00022989"/>
    </source>
</evidence>
<gene>
    <name evidence="7" type="ORF">ACFQ07_10465</name>
</gene>
<dbReference type="Proteomes" id="UP001597083">
    <property type="component" value="Unassembled WGS sequence"/>
</dbReference>
<feature type="transmembrane region" description="Helical" evidence="5">
    <location>
        <begin position="67"/>
        <end position="88"/>
    </location>
</feature>
<dbReference type="PANTHER" id="PTHR43229">
    <property type="entry name" value="NODULATION PROTEIN J"/>
    <property type="match status" value="1"/>
</dbReference>
<evidence type="ECO:0000256" key="4">
    <source>
        <dbReference type="ARBA" id="ARBA00023136"/>
    </source>
</evidence>
<organism evidence="7 8">
    <name type="scientific">Actinomadura adrarensis</name>
    <dbReference type="NCBI Taxonomy" id="1819600"/>
    <lineage>
        <taxon>Bacteria</taxon>
        <taxon>Bacillati</taxon>
        <taxon>Actinomycetota</taxon>
        <taxon>Actinomycetes</taxon>
        <taxon>Streptosporangiales</taxon>
        <taxon>Thermomonosporaceae</taxon>
        <taxon>Actinomadura</taxon>
    </lineage>
</organism>
<protein>
    <submittedName>
        <fullName evidence="7">ABC transporter permease</fullName>
    </submittedName>
</protein>
<accession>A0ABW3CDY1</accession>
<feature type="domain" description="ABC-2 type transporter transmembrane" evidence="6">
    <location>
        <begin position="12"/>
        <end position="199"/>
    </location>
</feature>
<evidence type="ECO:0000256" key="5">
    <source>
        <dbReference type="SAM" id="Phobius"/>
    </source>
</evidence>
<keyword evidence="2 5" id="KW-0812">Transmembrane</keyword>
<dbReference type="EMBL" id="JBHTIR010001518">
    <property type="protein sequence ID" value="MFD0852650.1"/>
    <property type="molecule type" value="Genomic_DNA"/>
</dbReference>
<keyword evidence="8" id="KW-1185">Reference proteome</keyword>
<keyword evidence="3 5" id="KW-1133">Transmembrane helix</keyword>
<dbReference type="InterPro" id="IPR013525">
    <property type="entry name" value="ABC2_TM"/>
</dbReference>
<reference evidence="8" key="1">
    <citation type="journal article" date="2019" name="Int. J. Syst. Evol. Microbiol.">
        <title>The Global Catalogue of Microorganisms (GCM) 10K type strain sequencing project: providing services to taxonomists for standard genome sequencing and annotation.</title>
        <authorList>
            <consortium name="The Broad Institute Genomics Platform"/>
            <consortium name="The Broad Institute Genome Sequencing Center for Infectious Disease"/>
            <person name="Wu L."/>
            <person name="Ma J."/>
        </authorList>
    </citation>
    <scope>NUCLEOTIDE SEQUENCE [LARGE SCALE GENOMIC DNA]</scope>
    <source>
        <strain evidence="8">JCM 31696</strain>
    </source>
</reference>
<evidence type="ECO:0000313" key="8">
    <source>
        <dbReference type="Proteomes" id="UP001597083"/>
    </source>
</evidence>
<name>A0ABW3CDY1_9ACTN</name>
<feature type="non-terminal residue" evidence="7">
    <location>
        <position position="199"/>
    </location>
</feature>
<comment type="caution">
    <text evidence="7">The sequence shown here is derived from an EMBL/GenBank/DDBJ whole genome shotgun (WGS) entry which is preliminary data.</text>
</comment>